<feature type="chain" id="PRO_5045547272" evidence="4">
    <location>
        <begin position="22"/>
        <end position="422"/>
    </location>
</feature>
<dbReference type="Pfam" id="PF13416">
    <property type="entry name" value="SBP_bac_8"/>
    <property type="match status" value="1"/>
</dbReference>
<organism evidence="5 6">
    <name type="scientific">Nocardioides koreensis</name>
    <dbReference type="NCBI Taxonomy" id="433651"/>
    <lineage>
        <taxon>Bacteria</taxon>
        <taxon>Bacillati</taxon>
        <taxon>Actinomycetota</taxon>
        <taxon>Actinomycetes</taxon>
        <taxon>Propionibacteriales</taxon>
        <taxon>Nocardioidaceae</taxon>
        <taxon>Nocardioides</taxon>
    </lineage>
</organism>
<sequence>MRPTKTLSWLALGGVALALSACGGGGQEPTTDADGNTVIKYWHAYSADSPELKTLEDEVIPAFEKAHPGIKVESVPYPYDELHKKLLTATAGGTLPCLVRSDIIWVPELAQLGTLAPLSEEMDDFDKIAANTYDGPLATTEYDGKHYGLPLDTNTRVLMYNQATLDEAGMDEPPATFDDMRKLAEGLKGTGDFAFADNDTAGWNLLPWIWSAGGEMTDEGMTKASGHLNSPESVAGVQLLVDMYKMGEIPDLITGAQGGTETAVGLPKGDYATMLDGPWMFPIFEDQSPDFALKTAPMPAGDGGSISVVGGEDVVMTDSCPSKDEAMQFIEYLLGDDAQKAMAETGQMPVLSSLGSELTDIKPYYDTFAKQLQTARPRLPHPEYPKIEEILRTEVQKAFTGDTTVQEALDSAAQQIDPILAG</sequence>
<dbReference type="PANTHER" id="PTHR30061">
    <property type="entry name" value="MALTOSE-BINDING PERIPLASMIC PROTEIN"/>
    <property type="match status" value="1"/>
</dbReference>
<name>A0ABN2ZG35_9ACTN</name>
<feature type="signal peptide" evidence="4">
    <location>
        <begin position="1"/>
        <end position="21"/>
    </location>
</feature>
<dbReference type="EMBL" id="BAAAQR010000002">
    <property type="protein sequence ID" value="GAA2141702.1"/>
    <property type="molecule type" value="Genomic_DNA"/>
</dbReference>
<protein>
    <submittedName>
        <fullName evidence="5">ABC transporter substrate-binding protein</fullName>
    </submittedName>
</protein>
<dbReference type="PANTHER" id="PTHR30061:SF50">
    <property type="entry name" value="MALTOSE_MALTODEXTRIN-BINDING PERIPLASMIC PROTEIN"/>
    <property type="match status" value="1"/>
</dbReference>
<dbReference type="PROSITE" id="PS51257">
    <property type="entry name" value="PROKAR_LIPOPROTEIN"/>
    <property type="match status" value="1"/>
</dbReference>
<dbReference type="SUPFAM" id="SSF53850">
    <property type="entry name" value="Periplasmic binding protein-like II"/>
    <property type="match status" value="1"/>
</dbReference>
<dbReference type="Proteomes" id="UP001501771">
    <property type="component" value="Unassembled WGS sequence"/>
</dbReference>
<gene>
    <name evidence="5" type="ORF">GCM10009844_12320</name>
</gene>
<keyword evidence="3 4" id="KW-0732">Signal</keyword>
<dbReference type="Gene3D" id="3.40.190.10">
    <property type="entry name" value="Periplasmic binding protein-like II"/>
    <property type="match status" value="2"/>
</dbReference>
<proteinExistence type="inferred from homology"/>
<dbReference type="InterPro" id="IPR006061">
    <property type="entry name" value="SBP_1_CS"/>
</dbReference>
<dbReference type="PROSITE" id="PS01037">
    <property type="entry name" value="SBP_BACTERIAL_1"/>
    <property type="match status" value="1"/>
</dbReference>
<accession>A0ABN2ZG35</accession>
<comment type="caution">
    <text evidence="5">The sequence shown here is derived from an EMBL/GenBank/DDBJ whole genome shotgun (WGS) entry which is preliminary data.</text>
</comment>
<keyword evidence="2" id="KW-0813">Transport</keyword>
<dbReference type="InterPro" id="IPR006059">
    <property type="entry name" value="SBP"/>
</dbReference>
<evidence type="ECO:0000256" key="3">
    <source>
        <dbReference type="ARBA" id="ARBA00022729"/>
    </source>
</evidence>
<evidence type="ECO:0000256" key="4">
    <source>
        <dbReference type="SAM" id="SignalP"/>
    </source>
</evidence>
<dbReference type="RefSeq" id="WP_344149134.1">
    <property type="nucleotide sequence ID" value="NZ_BAAAQR010000002.1"/>
</dbReference>
<keyword evidence="6" id="KW-1185">Reference proteome</keyword>
<evidence type="ECO:0000256" key="2">
    <source>
        <dbReference type="ARBA" id="ARBA00022448"/>
    </source>
</evidence>
<evidence type="ECO:0000313" key="6">
    <source>
        <dbReference type="Proteomes" id="UP001501771"/>
    </source>
</evidence>
<comment type="similarity">
    <text evidence="1">Belongs to the bacterial solute-binding protein 1 family.</text>
</comment>
<evidence type="ECO:0000256" key="1">
    <source>
        <dbReference type="ARBA" id="ARBA00008520"/>
    </source>
</evidence>
<evidence type="ECO:0000313" key="5">
    <source>
        <dbReference type="EMBL" id="GAA2141702.1"/>
    </source>
</evidence>
<reference evidence="5 6" key="1">
    <citation type="journal article" date="2019" name="Int. J. Syst. Evol. Microbiol.">
        <title>The Global Catalogue of Microorganisms (GCM) 10K type strain sequencing project: providing services to taxonomists for standard genome sequencing and annotation.</title>
        <authorList>
            <consortium name="The Broad Institute Genomics Platform"/>
            <consortium name="The Broad Institute Genome Sequencing Center for Infectious Disease"/>
            <person name="Wu L."/>
            <person name="Ma J."/>
        </authorList>
    </citation>
    <scope>NUCLEOTIDE SEQUENCE [LARGE SCALE GENOMIC DNA]</scope>
    <source>
        <strain evidence="5 6">JCM 16022</strain>
    </source>
</reference>